<dbReference type="Proteomes" id="UP000305064">
    <property type="component" value="Unassembled WGS sequence"/>
</dbReference>
<dbReference type="AlphaFoldDB" id="A0A4S9Q566"/>
<evidence type="ECO:0000256" key="1">
    <source>
        <dbReference type="SAM" id="Phobius"/>
    </source>
</evidence>
<keyword evidence="2" id="KW-0732">Signal</keyword>
<evidence type="ECO:0000313" key="4">
    <source>
        <dbReference type="Proteomes" id="UP000305064"/>
    </source>
</evidence>
<comment type="caution">
    <text evidence="3">The sequence shown here is derived from an EMBL/GenBank/DDBJ whole genome shotgun (WGS) entry which is preliminary data.</text>
</comment>
<protein>
    <submittedName>
        <fullName evidence="3">Uncharacterized protein</fullName>
    </submittedName>
</protein>
<gene>
    <name evidence="3" type="ORF">D6C94_00839</name>
</gene>
<dbReference type="OrthoDB" id="3945783at2759"/>
<sequence>MRSVALAFACLATGIHALPRPAVSYAVVNVDGGSAPTSTAAAQTTVVSTVVESEAPTTVSQTVYKTVTESSLAPTTVVLDTSTTFEICLVAIILSTILDITIIITIIFSIFAIFASVAFSNSDILSDTIFVNIFRDSVLNKVNPTIWTRFSDPYSQEQHSNEPCLVDR</sequence>
<keyword evidence="1" id="KW-1133">Transmembrane helix</keyword>
<keyword evidence="1" id="KW-0472">Membrane</keyword>
<evidence type="ECO:0000313" key="3">
    <source>
        <dbReference type="EMBL" id="THY78966.1"/>
    </source>
</evidence>
<organism evidence="3 4">
    <name type="scientific">Aureobasidium pullulans</name>
    <name type="common">Black yeast</name>
    <name type="synonym">Pullularia pullulans</name>
    <dbReference type="NCBI Taxonomy" id="5580"/>
    <lineage>
        <taxon>Eukaryota</taxon>
        <taxon>Fungi</taxon>
        <taxon>Dikarya</taxon>
        <taxon>Ascomycota</taxon>
        <taxon>Pezizomycotina</taxon>
        <taxon>Dothideomycetes</taxon>
        <taxon>Dothideomycetidae</taxon>
        <taxon>Dothideales</taxon>
        <taxon>Saccotheciaceae</taxon>
        <taxon>Aureobasidium</taxon>
    </lineage>
</organism>
<keyword evidence="1" id="KW-0812">Transmembrane</keyword>
<accession>A0A4S9Q566</accession>
<feature type="signal peptide" evidence="2">
    <location>
        <begin position="1"/>
        <end position="17"/>
    </location>
</feature>
<dbReference type="EMBL" id="QZBJ01000004">
    <property type="protein sequence ID" value="THY78966.1"/>
    <property type="molecule type" value="Genomic_DNA"/>
</dbReference>
<proteinExistence type="predicted"/>
<reference evidence="3 4" key="1">
    <citation type="submission" date="2018-10" db="EMBL/GenBank/DDBJ databases">
        <title>Fifty Aureobasidium pullulans genomes reveal a recombining polyextremotolerant generalist.</title>
        <authorList>
            <person name="Gostincar C."/>
            <person name="Turk M."/>
            <person name="Zajc J."/>
            <person name="Gunde-Cimerman N."/>
        </authorList>
    </citation>
    <scope>NUCLEOTIDE SEQUENCE [LARGE SCALE GENOMIC DNA]</scope>
    <source>
        <strain evidence="3 4">EXF-4256</strain>
    </source>
</reference>
<feature type="transmembrane region" description="Helical" evidence="1">
    <location>
        <begin position="89"/>
        <end position="119"/>
    </location>
</feature>
<feature type="chain" id="PRO_5044400221" evidence="2">
    <location>
        <begin position="18"/>
        <end position="168"/>
    </location>
</feature>
<evidence type="ECO:0000256" key="2">
    <source>
        <dbReference type="SAM" id="SignalP"/>
    </source>
</evidence>
<name>A0A4S9Q566_AURPU</name>